<comment type="caution">
    <text evidence="11">The sequence shown here is derived from an EMBL/GenBank/DDBJ whole genome shotgun (WGS) entry which is preliminary data.</text>
</comment>
<dbReference type="EMBL" id="CM026428">
    <property type="protein sequence ID" value="KAG0566298.1"/>
    <property type="molecule type" value="Genomic_DNA"/>
</dbReference>
<keyword evidence="4" id="KW-0240">DNA-directed RNA polymerase</keyword>
<dbReference type="GO" id="GO:0000428">
    <property type="term" value="C:DNA-directed RNA polymerase complex"/>
    <property type="evidence" value="ECO:0007669"/>
    <property type="project" value="UniProtKB-KW"/>
</dbReference>
<dbReference type="GO" id="GO:0005737">
    <property type="term" value="C:cytoplasm"/>
    <property type="evidence" value="ECO:0007669"/>
    <property type="project" value="UniProtKB-ARBA"/>
</dbReference>
<dbReference type="HAMAP" id="MF_00059">
    <property type="entry name" value="RNApol_bact_RpoA"/>
    <property type="match status" value="1"/>
</dbReference>
<keyword evidence="12" id="KW-1185">Reference proteome</keyword>
<dbReference type="NCBIfam" id="TIGR02027">
    <property type="entry name" value="rpoA"/>
    <property type="match status" value="1"/>
</dbReference>
<dbReference type="SUPFAM" id="SSF56553">
    <property type="entry name" value="Insert subdomain of RNA polymerase alpha subunit"/>
    <property type="match status" value="1"/>
</dbReference>
<gene>
    <name evidence="11" type="ORF">KC19_7G053200</name>
</gene>
<sequence>MASVMNAPAMAAVVVGAAGVAADGKFSQRRTAFFPGGGFCDKVWVNSSRRGGAGGVLRVVAENLGAANSTMEGGKAAVVSNAEVERMAPREEQSDGFSGSSGVEVSRERVPSALQWRCVEANVENDRLHYGRFAVSPFRVGQANTVGIAMRRALLGEVEGAAVTCATFKDVAHEYSVMEGIQESVLDILLNLKELVVRSDSQERQKAFISTIGPGEVTAGDIILPPSLEITDPSQHICLLTKAIPFDLELEVERDCGYRIADPSKSTEGRFYLDSVFMPVRNANYSVHSFENEDITQEILFLEIWTNGSITPEEALYEAARSLIDLFLPFLQAEKREVANTSIKEHGSSTMSYFSSFLPSAEQISKEVTYKHIFIDQLKLPARAYNCLKRANIHTVSDLMDFTQDDLMRIKNFGKKSVEEVLEALRVQFNINLPKTKA</sequence>
<reference evidence="11" key="1">
    <citation type="submission" date="2020-06" db="EMBL/GenBank/DDBJ databases">
        <title>WGS assembly of Ceratodon purpureus strain R40.</title>
        <authorList>
            <person name="Carey S.B."/>
            <person name="Jenkins J."/>
            <person name="Shu S."/>
            <person name="Lovell J.T."/>
            <person name="Sreedasyam A."/>
            <person name="Maumus F."/>
            <person name="Tiley G.P."/>
            <person name="Fernandez-Pozo N."/>
            <person name="Barry K."/>
            <person name="Chen C."/>
            <person name="Wang M."/>
            <person name="Lipzen A."/>
            <person name="Daum C."/>
            <person name="Saski C.A."/>
            <person name="Payton A.C."/>
            <person name="Mcbreen J.C."/>
            <person name="Conrad R.E."/>
            <person name="Kollar L.M."/>
            <person name="Olsson S."/>
            <person name="Huttunen S."/>
            <person name="Landis J.B."/>
            <person name="Wickett N.J."/>
            <person name="Johnson M.G."/>
            <person name="Rensing S.A."/>
            <person name="Grimwood J."/>
            <person name="Schmutz J."/>
            <person name="Mcdaniel S.F."/>
        </authorList>
    </citation>
    <scope>NUCLEOTIDE SEQUENCE</scope>
    <source>
        <strain evidence="11">R40</strain>
    </source>
</reference>
<dbReference type="Pfam" id="PF03118">
    <property type="entry name" value="RNA_pol_A_CTD"/>
    <property type="match status" value="1"/>
</dbReference>
<keyword evidence="6" id="KW-0548">Nucleotidyltransferase</keyword>
<evidence type="ECO:0000256" key="2">
    <source>
        <dbReference type="ARBA" id="ARBA00007123"/>
    </source>
</evidence>
<evidence type="ECO:0000256" key="8">
    <source>
        <dbReference type="ARBA" id="ARBA00031776"/>
    </source>
</evidence>
<dbReference type="OrthoDB" id="360088at2759"/>
<dbReference type="GO" id="GO:0006351">
    <property type="term" value="P:DNA-templated transcription"/>
    <property type="evidence" value="ECO:0007669"/>
    <property type="project" value="InterPro"/>
</dbReference>
<accession>A0A8T0H7V2</accession>
<dbReference type="GO" id="GO:0003899">
    <property type="term" value="F:DNA-directed RNA polymerase activity"/>
    <property type="evidence" value="ECO:0007669"/>
    <property type="project" value="UniProtKB-EC"/>
</dbReference>
<dbReference type="FunFam" id="2.170.120.12:FF:000001">
    <property type="entry name" value="DNA-directed RNA polymerase subunit alpha"/>
    <property type="match status" value="1"/>
</dbReference>
<evidence type="ECO:0000256" key="1">
    <source>
        <dbReference type="ARBA" id="ARBA00004026"/>
    </source>
</evidence>
<evidence type="ECO:0000256" key="5">
    <source>
        <dbReference type="ARBA" id="ARBA00022679"/>
    </source>
</evidence>
<evidence type="ECO:0000256" key="9">
    <source>
        <dbReference type="ARBA" id="ARBA00048552"/>
    </source>
</evidence>
<dbReference type="SUPFAM" id="SSF47789">
    <property type="entry name" value="C-terminal domain of RNA polymerase alpha subunit"/>
    <property type="match status" value="1"/>
</dbReference>
<dbReference type="InterPro" id="IPR011260">
    <property type="entry name" value="RNAP_asu_C"/>
</dbReference>
<evidence type="ECO:0000313" key="11">
    <source>
        <dbReference type="EMBL" id="KAG0566298.1"/>
    </source>
</evidence>
<dbReference type="InterPro" id="IPR011262">
    <property type="entry name" value="DNA-dir_RNA_pol_insert"/>
</dbReference>
<dbReference type="AlphaFoldDB" id="A0A8T0H7V2"/>
<evidence type="ECO:0000256" key="6">
    <source>
        <dbReference type="ARBA" id="ARBA00022695"/>
    </source>
</evidence>
<dbReference type="InterPro" id="IPR036643">
    <property type="entry name" value="RNApol_insert_sf"/>
</dbReference>
<evidence type="ECO:0000256" key="7">
    <source>
        <dbReference type="ARBA" id="ARBA00023163"/>
    </source>
</evidence>
<keyword evidence="5" id="KW-0808">Transferase</keyword>
<dbReference type="SMART" id="SM00662">
    <property type="entry name" value="RPOLD"/>
    <property type="match status" value="1"/>
</dbReference>
<evidence type="ECO:0000259" key="10">
    <source>
        <dbReference type="SMART" id="SM00662"/>
    </source>
</evidence>
<protein>
    <recommendedName>
        <fullName evidence="3">DNA-directed RNA polymerase</fullName>
        <ecNumber evidence="3">2.7.7.6</ecNumber>
    </recommendedName>
    <alternativeName>
        <fullName evidence="8">Plastid-encoded RNA polymerase subunit alpha</fullName>
    </alternativeName>
</protein>
<dbReference type="Gene3D" id="2.170.120.12">
    <property type="entry name" value="DNA-directed RNA polymerase, insert domain"/>
    <property type="match status" value="1"/>
</dbReference>
<dbReference type="SUPFAM" id="SSF55257">
    <property type="entry name" value="RBP11-like subunits of RNA polymerase"/>
    <property type="match status" value="1"/>
</dbReference>
<dbReference type="InterPro" id="IPR011773">
    <property type="entry name" value="DNA-dir_RpoA"/>
</dbReference>
<dbReference type="Pfam" id="PF01000">
    <property type="entry name" value="RNA_pol_A_bac"/>
    <property type="match status" value="1"/>
</dbReference>
<dbReference type="Pfam" id="PF01193">
    <property type="entry name" value="RNA_pol_L"/>
    <property type="match status" value="1"/>
</dbReference>
<comment type="similarity">
    <text evidence="2">Belongs to the RNA polymerase alpha chain family.</text>
</comment>
<dbReference type="EC" id="2.7.7.6" evidence="3"/>
<dbReference type="InterPro" id="IPR036603">
    <property type="entry name" value="RBP11-like"/>
</dbReference>
<organism evidence="11 12">
    <name type="scientific">Ceratodon purpureus</name>
    <name type="common">Fire moss</name>
    <name type="synonym">Dicranum purpureum</name>
    <dbReference type="NCBI Taxonomy" id="3225"/>
    <lineage>
        <taxon>Eukaryota</taxon>
        <taxon>Viridiplantae</taxon>
        <taxon>Streptophyta</taxon>
        <taxon>Embryophyta</taxon>
        <taxon>Bryophyta</taxon>
        <taxon>Bryophytina</taxon>
        <taxon>Bryopsida</taxon>
        <taxon>Dicranidae</taxon>
        <taxon>Pseudoditrichales</taxon>
        <taxon>Ditrichaceae</taxon>
        <taxon>Ceratodon</taxon>
    </lineage>
</organism>
<comment type="catalytic activity">
    <reaction evidence="9">
        <text>RNA(n) + a ribonucleoside 5'-triphosphate = RNA(n+1) + diphosphate</text>
        <dbReference type="Rhea" id="RHEA:21248"/>
        <dbReference type="Rhea" id="RHEA-COMP:14527"/>
        <dbReference type="Rhea" id="RHEA-COMP:17342"/>
        <dbReference type="ChEBI" id="CHEBI:33019"/>
        <dbReference type="ChEBI" id="CHEBI:61557"/>
        <dbReference type="ChEBI" id="CHEBI:140395"/>
        <dbReference type="EC" id="2.7.7.6"/>
    </reaction>
</comment>
<feature type="domain" description="DNA-directed RNA polymerase RpoA/D/Rpb3-type" evidence="10">
    <location>
        <begin position="130"/>
        <end position="333"/>
    </location>
</feature>
<evidence type="ECO:0000256" key="3">
    <source>
        <dbReference type="ARBA" id="ARBA00012418"/>
    </source>
</evidence>
<dbReference type="Gene3D" id="1.10.150.20">
    <property type="entry name" value="5' to 3' exonuclease, C-terminal subdomain"/>
    <property type="match status" value="1"/>
</dbReference>
<dbReference type="GO" id="GO:0046983">
    <property type="term" value="F:protein dimerization activity"/>
    <property type="evidence" value="ECO:0007669"/>
    <property type="project" value="InterPro"/>
</dbReference>
<keyword evidence="7" id="KW-0804">Transcription</keyword>
<dbReference type="CDD" id="cd06928">
    <property type="entry name" value="RNAP_alpha_NTD"/>
    <property type="match status" value="1"/>
</dbReference>
<evidence type="ECO:0000313" key="12">
    <source>
        <dbReference type="Proteomes" id="UP000822688"/>
    </source>
</evidence>
<name>A0A8T0H7V2_CERPU</name>
<dbReference type="GO" id="GO:0003677">
    <property type="term" value="F:DNA binding"/>
    <property type="evidence" value="ECO:0007669"/>
    <property type="project" value="InterPro"/>
</dbReference>
<comment type="function">
    <text evidence="1">DNA-dependent RNA polymerase catalyzes the transcription of DNA into RNA using the four ribonucleoside triphosphates as substrates.</text>
</comment>
<evidence type="ECO:0000256" key="4">
    <source>
        <dbReference type="ARBA" id="ARBA00022478"/>
    </source>
</evidence>
<dbReference type="InterPro" id="IPR011263">
    <property type="entry name" value="DNA-dir_RNA_pol_RpoA/D/Rpb3"/>
</dbReference>
<dbReference type="Gene3D" id="3.30.1360.10">
    <property type="entry name" value="RNA polymerase, RBP11-like subunit"/>
    <property type="match status" value="1"/>
</dbReference>
<proteinExistence type="inferred from homology"/>
<dbReference type="Proteomes" id="UP000822688">
    <property type="component" value="Chromosome 7"/>
</dbReference>